<keyword evidence="2" id="KW-1185">Reference proteome</keyword>
<sequence>MIAFAWDTASGCFAKLGECGLTIAARDAAAFFSWCARAVADAPAGHWSPVAPSGREGASARDCCELLLRDGGKGAWLVGVARGSEVPRVADEVVLEFDRDEREDLRSFLADQLERARSGFLGGGAHYRDWKRRWRDSESDLVIYIEEEGWRPNFPEAGHAPAGVCRVPLVPPFDVSREEACARWGDPLGLFPSQGAHAGAVAIWGGMALWFDGEGLCRRAQLGPGSDARIDGLDVLSTPYRRAVRMLRESAPDVIVGKRSVASISRGVKLVGPARPRLSRRARYAVVVPPEDLEVRVQALLPIARAVLPGGWREGLRMVRRWLRDFPYSVTHPPRTELADVEGKLERGRWSEAVSFFVIDVGSGGLSMSEGDRAVVRRLCEQLGVEERLA</sequence>
<dbReference type="EMBL" id="JAYMFF010000002">
    <property type="protein sequence ID" value="MEC4175292.1"/>
    <property type="molecule type" value="Genomic_DNA"/>
</dbReference>
<comment type="caution">
    <text evidence="1">The sequence shown here is derived from an EMBL/GenBank/DDBJ whole genome shotgun (WGS) entry which is preliminary data.</text>
</comment>
<accession>A0ABU6IFT1</accession>
<proteinExistence type="predicted"/>
<evidence type="ECO:0000313" key="2">
    <source>
        <dbReference type="Proteomes" id="UP001349994"/>
    </source>
</evidence>
<organism evidence="1 2">
    <name type="scientific">Adlercreutzia wanghongyangiae</name>
    <dbReference type="NCBI Taxonomy" id="3111451"/>
    <lineage>
        <taxon>Bacteria</taxon>
        <taxon>Bacillati</taxon>
        <taxon>Actinomycetota</taxon>
        <taxon>Coriobacteriia</taxon>
        <taxon>Eggerthellales</taxon>
        <taxon>Eggerthellaceae</taxon>
        <taxon>Adlercreutzia</taxon>
    </lineage>
</organism>
<dbReference type="RefSeq" id="WP_338208970.1">
    <property type="nucleotide sequence ID" value="NZ_JAYMFF010000002.1"/>
</dbReference>
<protein>
    <submittedName>
        <fullName evidence="1">Uncharacterized protein</fullName>
    </submittedName>
</protein>
<reference evidence="1 2" key="1">
    <citation type="submission" date="2024-01" db="EMBL/GenBank/DDBJ databases">
        <title>novel species in genus Adlercreutzia.</title>
        <authorList>
            <person name="Liu X."/>
        </authorList>
    </citation>
    <scope>NUCLEOTIDE SEQUENCE [LARGE SCALE GENOMIC DNA]</scope>
    <source>
        <strain evidence="1 2">R7</strain>
    </source>
</reference>
<evidence type="ECO:0000313" key="1">
    <source>
        <dbReference type="EMBL" id="MEC4175292.1"/>
    </source>
</evidence>
<gene>
    <name evidence="1" type="ORF">VIN30_02375</name>
</gene>
<dbReference type="Proteomes" id="UP001349994">
    <property type="component" value="Unassembled WGS sequence"/>
</dbReference>
<name>A0ABU6IFT1_9ACTN</name>